<dbReference type="SUPFAM" id="SSF52402">
    <property type="entry name" value="Adenine nucleotide alpha hydrolases-like"/>
    <property type="match status" value="2"/>
</dbReference>
<dbReference type="PRINTS" id="PR01438">
    <property type="entry name" value="UNVRSLSTRESS"/>
</dbReference>
<feature type="domain" description="UspA" evidence="2">
    <location>
        <begin position="9"/>
        <end position="132"/>
    </location>
</feature>
<comment type="caution">
    <text evidence="3">The sequence shown here is derived from an EMBL/GenBank/DDBJ whole genome shotgun (WGS) entry which is preliminary data.</text>
</comment>
<dbReference type="InterPro" id="IPR006016">
    <property type="entry name" value="UspA"/>
</dbReference>
<evidence type="ECO:0000256" key="1">
    <source>
        <dbReference type="ARBA" id="ARBA00008791"/>
    </source>
</evidence>
<evidence type="ECO:0000313" key="4">
    <source>
        <dbReference type="Proteomes" id="UP000465304"/>
    </source>
</evidence>
<gene>
    <name evidence="3" type="ORF">MHIP_07520</name>
</gene>
<evidence type="ECO:0000313" key="3">
    <source>
        <dbReference type="EMBL" id="GFH00269.1"/>
    </source>
</evidence>
<dbReference type="Gene3D" id="3.40.50.620">
    <property type="entry name" value="HUPs"/>
    <property type="match status" value="2"/>
</dbReference>
<keyword evidence="4" id="KW-1185">Reference proteome</keyword>
<dbReference type="PANTHER" id="PTHR46268">
    <property type="entry name" value="STRESS RESPONSE PROTEIN NHAX"/>
    <property type="match status" value="1"/>
</dbReference>
<dbReference type="RefSeq" id="WP_264065054.1">
    <property type="nucleotide sequence ID" value="NZ_BLLB01000002.1"/>
</dbReference>
<protein>
    <recommendedName>
        <fullName evidence="2">UspA domain-containing protein</fullName>
    </recommendedName>
</protein>
<dbReference type="EMBL" id="BLLB01000002">
    <property type="protein sequence ID" value="GFH00269.1"/>
    <property type="molecule type" value="Genomic_DNA"/>
</dbReference>
<comment type="similarity">
    <text evidence="1">Belongs to the universal stress protein A family.</text>
</comment>
<dbReference type="CDD" id="cd00293">
    <property type="entry name" value="USP-like"/>
    <property type="match status" value="2"/>
</dbReference>
<dbReference type="Proteomes" id="UP000465304">
    <property type="component" value="Unassembled WGS sequence"/>
</dbReference>
<organism evidence="3 4">
    <name type="scientific">Mycolicibacterium hippocampi</name>
    <dbReference type="NCBI Taxonomy" id="659824"/>
    <lineage>
        <taxon>Bacteria</taxon>
        <taxon>Bacillati</taxon>
        <taxon>Actinomycetota</taxon>
        <taxon>Actinomycetes</taxon>
        <taxon>Mycobacteriales</taxon>
        <taxon>Mycobacteriaceae</taxon>
        <taxon>Mycolicibacterium</taxon>
    </lineage>
</organism>
<sequence length="282" mass="29752">MGLATPPRELLVATDLSQPADVALTRAVQLANQHGAHITALHVLPADIDDDVAEHARRNVETHLSGRLDGASVTVAIRRGKADREIAAEAADSAAELVVVGAHGAHWPADAFLGSTAENVVRTSPVPVLLAKKRSTVPYRTVVLAVDICLASDDAARFATGLTPGADHLVIHAGVVIGENLLRMHGVGDEEIELLRRTCTVEAREYIARLIDTLPEPPKQVVITSGHPATRLVELCDSHAADLVVVGTGTRSPASYALLGSVAQQVMRRSKSDVLVVPAVKI</sequence>
<dbReference type="PANTHER" id="PTHR46268:SF6">
    <property type="entry name" value="UNIVERSAL STRESS PROTEIN UP12"/>
    <property type="match status" value="1"/>
</dbReference>
<dbReference type="AlphaFoldDB" id="A0A7I9ZHD2"/>
<name>A0A7I9ZHD2_9MYCO</name>
<reference evidence="3 4" key="1">
    <citation type="journal article" date="2019" name="Emerg. Microbes Infect.">
        <title>Comprehensive subspecies identification of 175 nontuberculous mycobacteria species based on 7547 genomic profiles.</title>
        <authorList>
            <person name="Matsumoto Y."/>
            <person name="Kinjo T."/>
            <person name="Motooka D."/>
            <person name="Nabeya D."/>
            <person name="Jung N."/>
            <person name="Uechi K."/>
            <person name="Horii T."/>
            <person name="Iida T."/>
            <person name="Fujita J."/>
            <person name="Nakamura S."/>
        </authorList>
    </citation>
    <scope>NUCLEOTIDE SEQUENCE [LARGE SCALE GENOMIC DNA]</scope>
    <source>
        <strain evidence="3 4">JCM 30996</strain>
    </source>
</reference>
<dbReference type="InterPro" id="IPR014729">
    <property type="entry name" value="Rossmann-like_a/b/a_fold"/>
</dbReference>
<proteinExistence type="inferred from homology"/>
<accession>A0A7I9ZHD2</accession>
<evidence type="ECO:0000259" key="2">
    <source>
        <dbReference type="Pfam" id="PF00582"/>
    </source>
</evidence>
<dbReference type="InterPro" id="IPR006015">
    <property type="entry name" value="Universal_stress_UspA"/>
</dbReference>
<feature type="domain" description="UspA" evidence="2">
    <location>
        <begin position="139"/>
        <end position="278"/>
    </location>
</feature>
<dbReference type="Pfam" id="PF00582">
    <property type="entry name" value="Usp"/>
    <property type="match status" value="2"/>
</dbReference>